<dbReference type="Gene3D" id="3.40.190.10">
    <property type="entry name" value="Periplasmic binding protein-like II"/>
    <property type="match status" value="2"/>
</dbReference>
<gene>
    <name evidence="5" type="ordered locus">Spirs_0787</name>
</gene>
<sequence>MKKIGMVCLACLLTASAVWGAGSQEAQSEKTQLILWDQYYRGVESTIMDGLVQEFEAENPDIDIVRETKTLDDLKLVLKMSVESGTGPDIMQLNQGEADMGAFVKAGLIVNMNDTAAKEHWEEVFSEATLKAMGYQGDYYGIATTAEVVGFFYNKELFKQLGFSIPTSFKELEDILAATKKAGYTPINFGNLDGWTGIHEFSALQHVFTTRNELDDMMSGKTGNYWTADANRKAATKLQEWVKAGYFTKDFSGIGYDDSANMFFMGDSLFMLTGNWLMGEMLENAPFEVGFFLFPADDAAHLKAIGGPGIPFVISSKSEHPEEAAKFLNFLASKQTAKAWADQMMLPAQTVSASDYQDSPQLYQDILRAYNDINKINGMGYYIDWITPTFYDTCSAAVQQLTALEITPQEFVEKLQADYNSYYPAK</sequence>
<evidence type="ECO:0000256" key="2">
    <source>
        <dbReference type="ARBA" id="ARBA00022448"/>
    </source>
</evidence>
<evidence type="ECO:0000256" key="3">
    <source>
        <dbReference type="ARBA" id="ARBA00022729"/>
    </source>
</evidence>
<keyword evidence="6" id="KW-1185">Reference proteome</keyword>
<proteinExistence type="inferred from homology"/>
<evidence type="ECO:0000313" key="5">
    <source>
        <dbReference type="EMBL" id="ADK79922.1"/>
    </source>
</evidence>
<evidence type="ECO:0000313" key="6">
    <source>
        <dbReference type="Proteomes" id="UP000002318"/>
    </source>
</evidence>
<feature type="signal peptide" evidence="4">
    <location>
        <begin position="1"/>
        <end position="20"/>
    </location>
</feature>
<dbReference type="Proteomes" id="UP000002318">
    <property type="component" value="Chromosome"/>
</dbReference>
<dbReference type="RefSeq" id="WP_013253386.1">
    <property type="nucleotide sequence ID" value="NC_014364.1"/>
</dbReference>
<feature type="chain" id="PRO_5003150684" evidence="4">
    <location>
        <begin position="21"/>
        <end position="426"/>
    </location>
</feature>
<name>E1RC42_SEDSS</name>
<reference evidence="5 6" key="1">
    <citation type="journal article" date="2010" name="Stand. Genomic Sci.">
        <title>Complete genome sequence of Spirochaeta smaragdinae type strain (SEBR 4228).</title>
        <authorList>
            <person name="Mavromatis K."/>
            <person name="Yasawong M."/>
            <person name="Chertkov O."/>
            <person name="Lapidus A."/>
            <person name="Lucas S."/>
            <person name="Nolan M."/>
            <person name="Del Rio T.G."/>
            <person name="Tice H."/>
            <person name="Cheng J.F."/>
            <person name="Pitluck S."/>
            <person name="Liolios K."/>
            <person name="Ivanova N."/>
            <person name="Tapia R."/>
            <person name="Han C."/>
            <person name="Bruce D."/>
            <person name="Goodwin L."/>
            <person name="Pati A."/>
            <person name="Chen A."/>
            <person name="Palaniappan K."/>
            <person name="Land M."/>
            <person name="Hauser L."/>
            <person name="Chang Y.J."/>
            <person name="Jeffries C.D."/>
            <person name="Detter J.C."/>
            <person name="Rohde M."/>
            <person name="Brambilla E."/>
            <person name="Spring S."/>
            <person name="Goker M."/>
            <person name="Sikorski J."/>
            <person name="Woyke T."/>
            <person name="Bristow J."/>
            <person name="Eisen J.A."/>
            <person name="Markowitz V."/>
            <person name="Hugenholtz P."/>
            <person name="Klenk H.P."/>
            <person name="Kyrpides N.C."/>
        </authorList>
    </citation>
    <scope>NUCLEOTIDE SEQUENCE [LARGE SCALE GENOMIC DNA]</scope>
    <source>
        <strain evidence="6">DSM 11293 / JCM 15392 / SEBR 4228</strain>
    </source>
</reference>
<dbReference type="GO" id="GO:1901982">
    <property type="term" value="F:maltose binding"/>
    <property type="evidence" value="ECO:0007669"/>
    <property type="project" value="TreeGrafter"/>
</dbReference>
<dbReference type="KEGG" id="ssm:Spirs_0787"/>
<dbReference type="eggNOG" id="COG1653">
    <property type="taxonomic scope" value="Bacteria"/>
</dbReference>
<comment type="similarity">
    <text evidence="1">Belongs to the bacterial solute-binding protein 1 family.</text>
</comment>
<dbReference type="SUPFAM" id="SSF53850">
    <property type="entry name" value="Periplasmic binding protein-like II"/>
    <property type="match status" value="1"/>
</dbReference>
<evidence type="ECO:0000256" key="4">
    <source>
        <dbReference type="SAM" id="SignalP"/>
    </source>
</evidence>
<dbReference type="PANTHER" id="PTHR30061:SF50">
    <property type="entry name" value="MALTOSE_MALTODEXTRIN-BINDING PERIPLASMIC PROTEIN"/>
    <property type="match status" value="1"/>
</dbReference>
<protein>
    <submittedName>
        <fullName evidence="5">Extracellular solute-binding protein family 1</fullName>
    </submittedName>
</protein>
<dbReference type="OrthoDB" id="3256840at2"/>
<accession>E1RC42</accession>
<dbReference type="STRING" id="573413.Spirs_0787"/>
<keyword evidence="3 4" id="KW-0732">Signal</keyword>
<dbReference type="EMBL" id="CP002116">
    <property type="protein sequence ID" value="ADK79922.1"/>
    <property type="molecule type" value="Genomic_DNA"/>
</dbReference>
<dbReference type="Pfam" id="PF01547">
    <property type="entry name" value="SBP_bac_1"/>
    <property type="match status" value="1"/>
</dbReference>
<keyword evidence="2" id="KW-0813">Transport</keyword>
<dbReference type="GO" id="GO:0042956">
    <property type="term" value="P:maltodextrin transmembrane transport"/>
    <property type="evidence" value="ECO:0007669"/>
    <property type="project" value="TreeGrafter"/>
</dbReference>
<organism evidence="5 6">
    <name type="scientific">Sediminispirochaeta smaragdinae (strain DSM 11293 / JCM 15392 / SEBR 4228)</name>
    <name type="common">Spirochaeta smaragdinae</name>
    <dbReference type="NCBI Taxonomy" id="573413"/>
    <lineage>
        <taxon>Bacteria</taxon>
        <taxon>Pseudomonadati</taxon>
        <taxon>Spirochaetota</taxon>
        <taxon>Spirochaetia</taxon>
        <taxon>Spirochaetales</taxon>
        <taxon>Spirochaetaceae</taxon>
        <taxon>Sediminispirochaeta</taxon>
    </lineage>
</organism>
<dbReference type="AlphaFoldDB" id="E1RC42"/>
<dbReference type="GO" id="GO:0055052">
    <property type="term" value="C:ATP-binding cassette (ABC) transporter complex, substrate-binding subunit-containing"/>
    <property type="evidence" value="ECO:0007669"/>
    <property type="project" value="TreeGrafter"/>
</dbReference>
<evidence type="ECO:0000256" key="1">
    <source>
        <dbReference type="ARBA" id="ARBA00008520"/>
    </source>
</evidence>
<dbReference type="GO" id="GO:0015768">
    <property type="term" value="P:maltose transport"/>
    <property type="evidence" value="ECO:0007669"/>
    <property type="project" value="TreeGrafter"/>
</dbReference>
<dbReference type="HOGENOM" id="CLU_031285_12_1_12"/>
<dbReference type="InterPro" id="IPR006059">
    <property type="entry name" value="SBP"/>
</dbReference>
<dbReference type="PANTHER" id="PTHR30061">
    <property type="entry name" value="MALTOSE-BINDING PERIPLASMIC PROTEIN"/>
    <property type="match status" value="1"/>
</dbReference>